<keyword evidence="8" id="KW-0256">Endoplasmic reticulum</keyword>
<dbReference type="UniPathway" id="UPA00196"/>
<evidence type="ECO:0000256" key="11">
    <source>
        <dbReference type="ARBA" id="ARBA00032997"/>
    </source>
</evidence>
<dbReference type="GO" id="GO:0004376">
    <property type="term" value="F:GPI mannosyltransferase activity"/>
    <property type="evidence" value="ECO:0007669"/>
    <property type="project" value="InterPro"/>
</dbReference>
<keyword evidence="6" id="KW-0808">Transferase</keyword>
<name>A0A3R7GC23_9STRA</name>
<dbReference type="AlphaFoldDB" id="A0A3R7GC23"/>
<evidence type="ECO:0000256" key="4">
    <source>
        <dbReference type="ARBA" id="ARBA00022502"/>
    </source>
</evidence>
<keyword evidence="12" id="KW-0732">Signal</keyword>
<keyword evidence="10" id="KW-0472">Membrane</keyword>
<dbReference type="EMBL" id="MBAD02002307">
    <property type="protein sequence ID" value="RLN48448.1"/>
    <property type="molecule type" value="Genomic_DNA"/>
</dbReference>
<dbReference type="GO" id="GO:0051751">
    <property type="term" value="F:alpha-1,4-mannosyltransferase activity"/>
    <property type="evidence" value="ECO:0007669"/>
    <property type="project" value="InterPro"/>
</dbReference>
<evidence type="ECO:0000256" key="9">
    <source>
        <dbReference type="ARBA" id="ARBA00022989"/>
    </source>
</evidence>
<evidence type="ECO:0000256" key="10">
    <source>
        <dbReference type="ARBA" id="ARBA00023136"/>
    </source>
</evidence>
<accession>A0A3R7GC23</accession>
<keyword evidence="9" id="KW-1133">Transmembrane helix</keyword>
<organism evidence="13 14">
    <name type="scientific">Phytophthora kernoviae</name>
    <dbReference type="NCBI Taxonomy" id="325452"/>
    <lineage>
        <taxon>Eukaryota</taxon>
        <taxon>Sar</taxon>
        <taxon>Stramenopiles</taxon>
        <taxon>Oomycota</taxon>
        <taxon>Peronosporomycetes</taxon>
        <taxon>Peronosporales</taxon>
        <taxon>Peronosporaceae</taxon>
        <taxon>Phytophthora</taxon>
    </lineage>
</organism>
<feature type="non-terminal residue" evidence="13">
    <location>
        <position position="59"/>
    </location>
</feature>
<feature type="signal peptide" evidence="12">
    <location>
        <begin position="1"/>
        <end position="23"/>
    </location>
</feature>
<evidence type="ECO:0000256" key="8">
    <source>
        <dbReference type="ARBA" id="ARBA00022824"/>
    </source>
</evidence>
<gene>
    <name evidence="13" type="ORF">BBJ29_007906</name>
</gene>
<reference evidence="13 14" key="1">
    <citation type="submission" date="2018-07" db="EMBL/GenBank/DDBJ databases">
        <title>Genome sequencing of oomycete isolates from Chile give support for New Zealand origin for Phytophthora kernoviae and make available the first Nothophytophthora sp. genome.</title>
        <authorList>
            <person name="Studholme D.J."/>
            <person name="Sanfuentes E."/>
            <person name="Panda P."/>
            <person name="Hill R."/>
            <person name="Sambles C."/>
            <person name="Grant M."/>
            <person name="Williams N.M."/>
            <person name="Mcdougal R.L."/>
        </authorList>
    </citation>
    <scope>NUCLEOTIDE SEQUENCE [LARGE SCALE GENOMIC DNA]</scope>
    <source>
        <strain evidence="13">Chile7</strain>
    </source>
</reference>
<dbReference type="PANTHER" id="PTHR12886">
    <property type="entry name" value="PIG-M MANNOSYLTRANSFERASE"/>
    <property type="match status" value="1"/>
</dbReference>
<evidence type="ECO:0000256" key="5">
    <source>
        <dbReference type="ARBA" id="ARBA00022676"/>
    </source>
</evidence>
<dbReference type="PANTHER" id="PTHR12886:SF0">
    <property type="entry name" value="GPI MANNOSYLTRANSFERASE 1"/>
    <property type="match status" value="1"/>
</dbReference>
<evidence type="ECO:0000256" key="1">
    <source>
        <dbReference type="ARBA" id="ARBA00004477"/>
    </source>
</evidence>
<dbReference type="GO" id="GO:0005789">
    <property type="term" value="C:endoplasmic reticulum membrane"/>
    <property type="evidence" value="ECO:0007669"/>
    <property type="project" value="UniProtKB-SubCell"/>
</dbReference>
<evidence type="ECO:0000256" key="7">
    <source>
        <dbReference type="ARBA" id="ARBA00022692"/>
    </source>
</evidence>
<keyword evidence="4" id="KW-0337">GPI-anchor biosynthesis</keyword>
<evidence type="ECO:0000313" key="13">
    <source>
        <dbReference type="EMBL" id="RLN48448.1"/>
    </source>
</evidence>
<evidence type="ECO:0000256" key="6">
    <source>
        <dbReference type="ARBA" id="ARBA00022679"/>
    </source>
</evidence>
<comment type="subcellular location">
    <subcellularLocation>
        <location evidence="1">Endoplasmic reticulum membrane</location>
        <topology evidence="1">Multi-pass membrane protein</topology>
    </subcellularLocation>
</comment>
<keyword evidence="5" id="KW-0328">Glycosyltransferase</keyword>
<feature type="chain" id="PRO_5018711161" description="GPI mannosyltransferase I" evidence="12">
    <location>
        <begin position="24"/>
        <end position="59"/>
    </location>
</feature>
<protein>
    <recommendedName>
        <fullName evidence="11">GPI mannosyltransferase I</fullName>
    </recommendedName>
</protein>
<sequence length="59" mass="6677">MSRRTLALFGGALLLRLVLLMYGHLQDVYMAVKYTDVDYDVYTDAAREMAAGNSPFDRT</sequence>
<dbReference type="GO" id="GO:1990529">
    <property type="term" value="C:glycosylphosphatidylinositol-mannosyltransferase I complex"/>
    <property type="evidence" value="ECO:0007669"/>
    <property type="project" value="TreeGrafter"/>
</dbReference>
<dbReference type="InterPro" id="IPR007704">
    <property type="entry name" value="PIG-M"/>
</dbReference>
<evidence type="ECO:0000256" key="2">
    <source>
        <dbReference type="ARBA" id="ARBA00004687"/>
    </source>
</evidence>
<keyword evidence="7" id="KW-0812">Transmembrane</keyword>
<comment type="similarity">
    <text evidence="3">Belongs to the PIGM family.</text>
</comment>
<evidence type="ECO:0000256" key="12">
    <source>
        <dbReference type="SAM" id="SignalP"/>
    </source>
</evidence>
<comment type="caution">
    <text evidence="13">The sequence shown here is derived from an EMBL/GenBank/DDBJ whole genome shotgun (WGS) entry which is preliminary data.</text>
</comment>
<comment type="pathway">
    <text evidence="2">Glycolipid biosynthesis; glycosylphosphatidylinositol-anchor biosynthesis.</text>
</comment>
<dbReference type="Proteomes" id="UP000284657">
    <property type="component" value="Unassembled WGS sequence"/>
</dbReference>
<evidence type="ECO:0000313" key="14">
    <source>
        <dbReference type="Proteomes" id="UP000284657"/>
    </source>
</evidence>
<dbReference type="GO" id="GO:0006506">
    <property type="term" value="P:GPI anchor biosynthetic process"/>
    <property type="evidence" value="ECO:0007669"/>
    <property type="project" value="UniProtKB-UniPathway"/>
</dbReference>
<evidence type="ECO:0000256" key="3">
    <source>
        <dbReference type="ARBA" id="ARBA00011071"/>
    </source>
</evidence>
<proteinExistence type="inferred from homology"/>